<dbReference type="InterPro" id="IPR036691">
    <property type="entry name" value="Endo/exonu/phosph_ase_sf"/>
</dbReference>
<protein>
    <recommendedName>
        <fullName evidence="3">Recombination activating protein 2</fullName>
    </recommendedName>
</protein>
<sequence>LGTIENPPIPQNPNSTKCQKPHIFSVVHYNIQSIRNKTFQLEAIMNNYDNPPNILCFSETWLRQGETELTETHGYRLVASYERTNMEAGGSVIYSDNTMKLIQEESITAMSIEGILECGGAIDMKNKIIVTSVYLRQKHGTH</sequence>
<gene>
    <name evidence="1" type="ORF">HHI36_003103</name>
</gene>
<dbReference type="AlphaFoldDB" id="A0ABD2PCY6"/>
<evidence type="ECO:0000313" key="2">
    <source>
        <dbReference type="Proteomes" id="UP001516400"/>
    </source>
</evidence>
<name>A0ABD2PCY6_9CUCU</name>
<evidence type="ECO:0000313" key="1">
    <source>
        <dbReference type="EMBL" id="KAL3288670.1"/>
    </source>
</evidence>
<comment type="caution">
    <text evidence="1">The sequence shown here is derived from an EMBL/GenBank/DDBJ whole genome shotgun (WGS) entry which is preliminary data.</text>
</comment>
<feature type="non-terminal residue" evidence="1">
    <location>
        <position position="1"/>
    </location>
</feature>
<organism evidence="1 2">
    <name type="scientific">Cryptolaemus montrouzieri</name>
    <dbReference type="NCBI Taxonomy" id="559131"/>
    <lineage>
        <taxon>Eukaryota</taxon>
        <taxon>Metazoa</taxon>
        <taxon>Ecdysozoa</taxon>
        <taxon>Arthropoda</taxon>
        <taxon>Hexapoda</taxon>
        <taxon>Insecta</taxon>
        <taxon>Pterygota</taxon>
        <taxon>Neoptera</taxon>
        <taxon>Endopterygota</taxon>
        <taxon>Coleoptera</taxon>
        <taxon>Polyphaga</taxon>
        <taxon>Cucujiformia</taxon>
        <taxon>Coccinelloidea</taxon>
        <taxon>Coccinellidae</taxon>
        <taxon>Scymninae</taxon>
        <taxon>Scymnini</taxon>
        <taxon>Cryptolaemus</taxon>
    </lineage>
</organism>
<evidence type="ECO:0008006" key="3">
    <source>
        <dbReference type="Google" id="ProtNLM"/>
    </source>
</evidence>
<dbReference type="Proteomes" id="UP001516400">
    <property type="component" value="Unassembled WGS sequence"/>
</dbReference>
<dbReference type="Gene3D" id="3.60.10.10">
    <property type="entry name" value="Endonuclease/exonuclease/phosphatase"/>
    <property type="match status" value="1"/>
</dbReference>
<proteinExistence type="predicted"/>
<accession>A0ABD2PCY6</accession>
<keyword evidence="2" id="KW-1185">Reference proteome</keyword>
<dbReference type="EMBL" id="JABFTP020000185">
    <property type="protein sequence ID" value="KAL3288670.1"/>
    <property type="molecule type" value="Genomic_DNA"/>
</dbReference>
<reference evidence="1 2" key="1">
    <citation type="journal article" date="2021" name="BMC Biol.">
        <title>Horizontally acquired antibacterial genes associated with adaptive radiation of ladybird beetles.</title>
        <authorList>
            <person name="Li H.S."/>
            <person name="Tang X.F."/>
            <person name="Huang Y.H."/>
            <person name="Xu Z.Y."/>
            <person name="Chen M.L."/>
            <person name="Du X.Y."/>
            <person name="Qiu B.Y."/>
            <person name="Chen P.T."/>
            <person name="Zhang W."/>
            <person name="Slipinski A."/>
            <person name="Escalona H.E."/>
            <person name="Waterhouse R.M."/>
            <person name="Zwick A."/>
            <person name="Pang H."/>
        </authorList>
    </citation>
    <scope>NUCLEOTIDE SEQUENCE [LARGE SCALE GENOMIC DNA]</scope>
    <source>
        <strain evidence="1">SYSU2018</strain>
    </source>
</reference>
<dbReference type="SUPFAM" id="SSF56219">
    <property type="entry name" value="DNase I-like"/>
    <property type="match status" value="1"/>
</dbReference>